<dbReference type="GO" id="GO:0016491">
    <property type="term" value="F:oxidoreductase activity"/>
    <property type="evidence" value="ECO:0007669"/>
    <property type="project" value="InterPro"/>
</dbReference>
<sequence>MTAPNTVRERGARRLGKPMRVVRTTEVTPLMRRITVTPVGEDTLPGADHEHLGPNMKVFIPRPGQAEPVMPHREDGRLVWPPEDVRATVRTYTTRRYDREASEMDIDFVLHGDAGVASSWAANAKPGDILGVGAPGGLTVREADWYLLTGDQTALPAISVILEKLPATARGYAFVEIPDAREEQELVRPAGVELVWLHRDGAPAGTGTLLADAARSVEMPTDESVFAWAGAESAAVLDLRRHWQHERGLDRRRKLAIGYWKRGISETEYSHRHDHDRADEDRYENQPH</sequence>
<gene>
    <name evidence="2" type="ORF">SAMN05444320_10237</name>
</gene>
<keyword evidence="3" id="KW-1185">Reference proteome</keyword>
<dbReference type="PROSITE" id="PS51384">
    <property type="entry name" value="FAD_FR"/>
    <property type="match status" value="1"/>
</dbReference>
<dbReference type="AlphaFoldDB" id="A0A1M4XL33"/>
<feature type="domain" description="FAD-binding FR-type" evidence="1">
    <location>
        <begin position="14"/>
        <end position="142"/>
    </location>
</feature>
<dbReference type="InterPro" id="IPR017938">
    <property type="entry name" value="Riboflavin_synthase-like_b-brl"/>
</dbReference>
<evidence type="ECO:0000313" key="2">
    <source>
        <dbReference type="EMBL" id="SHE94108.1"/>
    </source>
</evidence>
<dbReference type="PANTHER" id="PTHR30157">
    <property type="entry name" value="FERRIC REDUCTASE, NADPH-DEPENDENT"/>
    <property type="match status" value="1"/>
</dbReference>
<dbReference type="InterPro" id="IPR017927">
    <property type="entry name" value="FAD-bd_FR_type"/>
</dbReference>
<evidence type="ECO:0000313" key="3">
    <source>
        <dbReference type="Proteomes" id="UP000184501"/>
    </source>
</evidence>
<dbReference type="InterPro" id="IPR039374">
    <property type="entry name" value="SIP_fam"/>
</dbReference>
<dbReference type="STRING" id="2017.SAMN05444320_10237"/>
<dbReference type="Pfam" id="PF08021">
    <property type="entry name" value="FAD_binding_9"/>
    <property type="match status" value="1"/>
</dbReference>
<dbReference type="PANTHER" id="PTHR30157:SF0">
    <property type="entry name" value="NADPH-DEPENDENT FERRIC-CHELATE REDUCTASE"/>
    <property type="match status" value="1"/>
</dbReference>
<dbReference type="InterPro" id="IPR039261">
    <property type="entry name" value="FNR_nucleotide-bd"/>
</dbReference>
<accession>A0A1M4XL33</accession>
<dbReference type="RefSeq" id="WP_234995570.1">
    <property type="nucleotide sequence ID" value="NZ_FQVN01000002.1"/>
</dbReference>
<dbReference type="Proteomes" id="UP000184501">
    <property type="component" value="Unassembled WGS sequence"/>
</dbReference>
<protein>
    <submittedName>
        <fullName evidence="2">NADPH-dependent ferric siderophore reductase, contains FAD-binding and SIP domains</fullName>
    </submittedName>
</protein>
<dbReference type="Gene3D" id="2.40.30.10">
    <property type="entry name" value="Translation factors"/>
    <property type="match status" value="1"/>
</dbReference>
<dbReference type="Gene3D" id="3.40.50.80">
    <property type="entry name" value="Nucleotide-binding domain of ferredoxin-NADP reductase (FNR) module"/>
    <property type="match status" value="1"/>
</dbReference>
<proteinExistence type="predicted"/>
<name>A0A1M4XL33_STRHI</name>
<dbReference type="SUPFAM" id="SSF63380">
    <property type="entry name" value="Riboflavin synthase domain-like"/>
    <property type="match status" value="1"/>
</dbReference>
<organism evidence="2 3">
    <name type="scientific">Streptoalloteichus hindustanus</name>
    <dbReference type="NCBI Taxonomy" id="2017"/>
    <lineage>
        <taxon>Bacteria</taxon>
        <taxon>Bacillati</taxon>
        <taxon>Actinomycetota</taxon>
        <taxon>Actinomycetes</taxon>
        <taxon>Pseudonocardiales</taxon>
        <taxon>Pseudonocardiaceae</taxon>
        <taxon>Streptoalloteichus</taxon>
    </lineage>
</organism>
<dbReference type="EMBL" id="FQVN01000002">
    <property type="protein sequence ID" value="SHE94108.1"/>
    <property type="molecule type" value="Genomic_DNA"/>
</dbReference>
<dbReference type="Pfam" id="PF04954">
    <property type="entry name" value="SIP"/>
    <property type="match status" value="1"/>
</dbReference>
<dbReference type="CDD" id="cd06193">
    <property type="entry name" value="siderophore_interacting"/>
    <property type="match status" value="1"/>
</dbReference>
<evidence type="ECO:0000259" key="1">
    <source>
        <dbReference type="PROSITE" id="PS51384"/>
    </source>
</evidence>
<dbReference type="InterPro" id="IPR013113">
    <property type="entry name" value="SIP_FAD-bd"/>
</dbReference>
<dbReference type="InterPro" id="IPR007037">
    <property type="entry name" value="SIP_rossman_dom"/>
</dbReference>
<reference evidence="2 3" key="1">
    <citation type="submission" date="2016-11" db="EMBL/GenBank/DDBJ databases">
        <authorList>
            <person name="Jaros S."/>
            <person name="Januszkiewicz K."/>
            <person name="Wedrychowicz H."/>
        </authorList>
    </citation>
    <scope>NUCLEOTIDE SEQUENCE [LARGE SCALE GENOMIC DNA]</scope>
    <source>
        <strain evidence="2 3">DSM 44523</strain>
    </source>
</reference>